<dbReference type="Proteomes" id="UP000244446">
    <property type="component" value="Unassembled WGS sequence"/>
</dbReference>
<evidence type="ECO:0000259" key="1">
    <source>
        <dbReference type="Pfam" id="PF09722"/>
    </source>
</evidence>
<dbReference type="AlphaFoldDB" id="A0A2T7G3X0"/>
<dbReference type="RefSeq" id="WP_108693103.1">
    <property type="nucleotide sequence ID" value="NZ_QCYH01000011.1"/>
</dbReference>
<accession>A0A2T7G3X0</accession>
<protein>
    <recommendedName>
        <fullName evidence="1">Antitoxin Xre/MbcA/ParS-like toxin-binding domain-containing protein</fullName>
    </recommendedName>
</protein>
<dbReference type="Pfam" id="PF09722">
    <property type="entry name" value="Xre_MbcA_ParS_C"/>
    <property type="match status" value="1"/>
</dbReference>
<evidence type="ECO:0000313" key="2">
    <source>
        <dbReference type="EMBL" id="PVA09090.1"/>
    </source>
</evidence>
<evidence type="ECO:0000313" key="3">
    <source>
        <dbReference type="Proteomes" id="UP000244446"/>
    </source>
</evidence>
<dbReference type="InterPro" id="IPR024467">
    <property type="entry name" value="Xre/MbcA/ParS-like_toxin-bd"/>
</dbReference>
<name>A0A2T7G3X0_9RHOB</name>
<organism evidence="2 3">
    <name type="scientific">Pelagivirga sediminicola</name>
    <dbReference type="NCBI Taxonomy" id="2170575"/>
    <lineage>
        <taxon>Bacteria</taxon>
        <taxon>Pseudomonadati</taxon>
        <taxon>Pseudomonadota</taxon>
        <taxon>Alphaproteobacteria</taxon>
        <taxon>Rhodobacterales</taxon>
        <taxon>Paracoccaceae</taxon>
        <taxon>Pelagivirga</taxon>
    </lineage>
</organism>
<feature type="domain" description="Antitoxin Xre/MbcA/ParS-like toxin-binding" evidence="1">
    <location>
        <begin position="68"/>
        <end position="113"/>
    </location>
</feature>
<dbReference type="EMBL" id="QCYH01000011">
    <property type="protein sequence ID" value="PVA09090.1"/>
    <property type="molecule type" value="Genomic_DNA"/>
</dbReference>
<keyword evidence="3" id="KW-1185">Reference proteome</keyword>
<dbReference type="OrthoDB" id="582619at2"/>
<reference evidence="2 3" key="1">
    <citation type="submission" date="2018-04" db="EMBL/GenBank/DDBJ databases">
        <title>Pelagivirga bohaiensis gen. nov., sp. nov., a bacterium isolated from the Bohai Sea.</title>
        <authorList>
            <person name="Ji X."/>
        </authorList>
    </citation>
    <scope>NUCLEOTIDE SEQUENCE [LARGE SCALE GENOMIC DNA]</scope>
    <source>
        <strain evidence="2 3">BH-SD19</strain>
    </source>
</reference>
<sequence>MTILDYQADGFFKPDRIARILMTTRDEIARTVGLGRDAIARSERVRQPRTQRRLREMIEIVNLVTPRFGTAAMAYAWYRSEPLDGLGGMTAMDLVQEGHADWVRDYIAALDAGVFA</sequence>
<gene>
    <name evidence="2" type="ORF">DC366_15325</name>
</gene>
<proteinExistence type="predicted"/>
<comment type="caution">
    <text evidence="2">The sequence shown here is derived from an EMBL/GenBank/DDBJ whole genome shotgun (WGS) entry which is preliminary data.</text>
</comment>